<dbReference type="CDD" id="cd06606">
    <property type="entry name" value="STKc_MAPKKK"/>
    <property type="match status" value="1"/>
</dbReference>
<sequence length="305" mass="35414">MASVDYYFPPLRWSRLKLLDSGCYADVYLAGFKNSKHDRFYQLFALKTAKLFQRSSSLEKELRIYNDLKHCPEIITCFREQLTVKGGDLLYNLLLEYAPCGTLSKLIHKYSRNNVNNINDDVSHYSHLETNVQIYTRMILRGLSHIHSKGYVHCDLKPDNILVFPSDQNDTGHQLKIADFGLAKEPGEVIPRDRYKLRRFRGTPIYMSPESVQGRIETTLDIWSLGCVVVEMCTGRRPWQLGVDYEKPKDLMLMLAFSEKSPKVPEYMSKDGRDFLSKCLARDPRNRWSAQMLLDHPYVSESVEQ</sequence>
<proteinExistence type="predicted"/>
<dbReference type="OrthoDB" id="25592at2759"/>
<gene>
    <name evidence="2" type="ORF">TorRG33x02_281260</name>
</gene>
<dbReference type="STRING" id="63057.A0A2P5CKS2"/>
<dbReference type="PROSITE" id="PS50011">
    <property type="entry name" value="PROTEIN_KINASE_DOM"/>
    <property type="match status" value="1"/>
</dbReference>
<dbReference type="Pfam" id="PF00069">
    <property type="entry name" value="Pkinase"/>
    <property type="match status" value="1"/>
</dbReference>
<dbReference type="GO" id="GO:0007165">
    <property type="term" value="P:signal transduction"/>
    <property type="evidence" value="ECO:0007669"/>
    <property type="project" value="TreeGrafter"/>
</dbReference>
<keyword evidence="3" id="KW-1185">Reference proteome</keyword>
<dbReference type="Gene3D" id="1.10.510.10">
    <property type="entry name" value="Transferase(Phosphotransferase) domain 1"/>
    <property type="match status" value="1"/>
</dbReference>
<keyword evidence="2" id="KW-0723">Serine/threonine-protein kinase</keyword>
<dbReference type="InterPro" id="IPR008271">
    <property type="entry name" value="Ser/Thr_kinase_AS"/>
</dbReference>
<feature type="domain" description="Protein kinase" evidence="1">
    <location>
        <begin position="13"/>
        <end position="299"/>
    </location>
</feature>
<dbReference type="SMART" id="SM00220">
    <property type="entry name" value="S_TKc"/>
    <property type="match status" value="1"/>
</dbReference>
<dbReference type="Proteomes" id="UP000237000">
    <property type="component" value="Unassembled WGS sequence"/>
</dbReference>
<evidence type="ECO:0000259" key="1">
    <source>
        <dbReference type="PROSITE" id="PS50011"/>
    </source>
</evidence>
<comment type="caution">
    <text evidence="2">The sequence shown here is derived from an EMBL/GenBank/DDBJ whole genome shotgun (WGS) entry which is preliminary data.</text>
</comment>
<reference evidence="3" key="1">
    <citation type="submission" date="2016-06" db="EMBL/GenBank/DDBJ databases">
        <title>Parallel loss of symbiosis genes in relatives of nitrogen-fixing non-legume Parasponia.</title>
        <authorList>
            <person name="Van Velzen R."/>
            <person name="Holmer R."/>
            <person name="Bu F."/>
            <person name="Rutten L."/>
            <person name="Van Zeijl A."/>
            <person name="Liu W."/>
            <person name="Santuari L."/>
            <person name="Cao Q."/>
            <person name="Sharma T."/>
            <person name="Shen D."/>
            <person name="Roswanjaya Y."/>
            <person name="Wardhani T."/>
            <person name="Kalhor M.S."/>
            <person name="Jansen J."/>
            <person name="Van den Hoogen J."/>
            <person name="Gungor B."/>
            <person name="Hartog M."/>
            <person name="Hontelez J."/>
            <person name="Verver J."/>
            <person name="Yang W.-C."/>
            <person name="Schijlen E."/>
            <person name="Repin R."/>
            <person name="Schilthuizen M."/>
            <person name="Schranz E."/>
            <person name="Heidstra R."/>
            <person name="Miyata K."/>
            <person name="Fedorova E."/>
            <person name="Kohlen W."/>
            <person name="Bisseling T."/>
            <person name="Smit S."/>
            <person name="Geurts R."/>
        </authorList>
    </citation>
    <scope>NUCLEOTIDE SEQUENCE [LARGE SCALE GENOMIC DNA]</scope>
    <source>
        <strain evidence="3">cv. RG33-2</strain>
    </source>
</reference>
<dbReference type="PROSITE" id="PS00108">
    <property type="entry name" value="PROTEIN_KINASE_ST"/>
    <property type="match status" value="1"/>
</dbReference>
<dbReference type="InParanoid" id="A0A2P5CKS2"/>
<dbReference type="GO" id="GO:0005524">
    <property type="term" value="F:ATP binding"/>
    <property type="evidence" value="ECO:0007669"/>
    <property type="project" value="InterPro"/>
</dbReference>
<accession>A0A2P5CKS2</accession>
<protein>
    <submittedName>
        <fullName evidence="2">Serine/threonine protein kinase</fullName>
    </submittedName>
</protein>
<name>A0A2P5CKS2_TREOI</name>
<dbReference type="PANTHER" id="PTHR48011">
    <property type="entry name" value="CCR4-NOT TRANSCRIPTIONAL COMPLEX SUBUNIT CAF120-RELATED"/>
    <property type="match status" value="1"/>
</dbReference>
<dbReference type="InterPro" id="IPR000719">
    <property type="entry name" value="Prot_kinase_dom"/>
</dbReference>
<keyword evidence="2" id="KW-0808">Transferase</keyword>
<dbReference type="SUPFAM" id="SSF56112">
    <property type="entry name" value="Protein kinase-like (PK-like)"/>
    <property type="match status" value="1"/>
</dbReference>
<dbReference type="InterPro" id="IPR052751">
    <property type="entry name" value="Plant_MAPKKK"/>
</dbReference>
<dbReference type="PANTHER" id="PTHR48011:SF51">
    <property type="entry name" value="PROTEIN KINASE SUPERFAMILY PROTEIN"/>
    <property type="match status" value="1"/>
</dbReference>
<dbReference type="GO" id="GO:0004674">
    <property type="term" value="F:protein serine/threonine kinase activity"/>
    <property type="evidence" value="ECO:0007669"/>
    <property type="project" value="UniProtKB-KW"/>
</dbReference>
<keyword evidence="2" id="KW-0418">Kinase</keyword>
<evidence type="ECO:0000313" key="2">
    <source>
        <dbReference type="EMBL" id="PON61634.1"/>
    </source>
</evidence>
<dbReference type="AlphaFoldDB" id="A0A2P5CKS2"/>
<organism evidence="2 3">
    <name type="scientific">Trema orientale</name>
    <name type="common">Charcoal tree</name>
    <name type="synonym">Celtis orientalis</name>
    <dbReference type="NCBI Taxonomy" id="63057"/>
    <lineage>
        <taxon>Eukaryota</taxon>
        <taxon>Viridiplantae</taxon>
        <taxon>Streptophyta</taxon>
        <taxon>Embryophyta</taxon>
        <taxon>Tracheophyta</taxon>
        <taxon>Spermatophyta</taxon>
        <taxon>Magnoliopsida</taxon>
        <taxon>eudicotyledons</taxon>
        <taxon>Gunneridae</taxon>
        <taxon>Pentapetalae</taxon>
        <taxon>rosids</taxon>
        <taxon>fabids</taxon>
        <taxon>Rosales</taxon>
        <taxon>Cannabaceae</taxon>
        <taxon>Trema</taxon>
    </lineage>
</organism>
<dbReference type="EMBL" id="JXTC01000354">
    <property type="protein sequence ID" value="PON61634.1"/>
    <property type="molecule type" value="Genomic_DNA"/>
</dbReference>
<dbReference type="InterPro" id="IPR011009">
    <property type="entry name" value="Kinase-like_dom_sf"/>
</dbReference>
<evidence type="ECO:0000313" key="3">
    <source>
        <dbReference type="Proteomes" id="UP000237000"/>
    </source>
</evidence>